<keyword evidence="2" id="KW-1185">Reference proteome</keyword>
<dbReference type="RefSeq" id="WP_007796445.1">
    <property type="nucleotide sequence ID" value="NZ_DS022276.1"/>
</dbReference>
<gene>
    <name evidence="1" type="ORF">R2601_16090</name>
</gene>
<accession>Q0FRD0</accession>
<organism evidence="1 2">
    <name type="scientific">Salipiger bermudensis (strain DSM 26914 / JCM 13377 / KCTC 12554 / HTCC2601)</name>
    <name type="common">Pelagibaca bermudensis</name>
    <dbReference type="NCBI Taxonomy" id="314265"/>
    <lineage>
        <taxon>Bacteria</taxon>
        <taxon>Pseudomonadati</taxon>
        <taxon>Pseudomonadota</taxon>
        <taxon>Alphaproteobacteria</taxon>
        <taxon>Rhodobacterales</taxon>
        <taxon>Roseobacteraceae</taxon>
        <taxon>Salipiger</taxon>
    </lineage>
</organism>
<dbReference type="Gene3D" id="1.25.40.10">
    <property type="entry name" value="Tetratricopeptide repeat domain"/>
    <property type="match status" value="1"/>
</dbReference>
<dbReference type="InterPro" id="IPR011990">
    <property type="entry name" value="TPR-like_helical_dom_sf"/>
</dbReference>
<comment type="caution">
    <text evidence="1">The sequence shown here is derived from an EMBL/GenBank/DDBJ whole genome shotgun (WGS) entry which is preliminary data.</text>
</comment>
<protein>
    <submittedName>
        <fullName evidence="1">Uncharacterized protein</fullName>
    </submittedName>
</protein>
<dbReference type="Pfam" id="PF14559">
    <property type="entry name" value="TPR_19"/>
    <property type="match status" value="1"/>
</dbReference>
<name>Q0FRD0_SALBH</name>
<dbReference type="OrthoDB" id="5416084at2"/>
<dbReference type="AlphaFoldDB" id="Q0FRD0"/>
<dbReference type="STRING" id="314265.R2601_16090"/>
<dbReference type="Proteomes" id="UP000006230">
    <property type="component" value="Unassembled WGS sequence"/>
</dbReference>
<dbReference type="Pfam" id="PF07024">
    <property type="entry name" value="ImpE"/>
    <property type="match status" value="1"/>
</dbReference>
<dbReference type="SUPFAM" id="SSF144059">
    <property type="entry name" value="ImpE-like"/>
    <property type="match status" value="1"/>
</dbReference>
<sequence>MRAETLLRDGDPDAALAALSEAVRDAPQEARLRVFLFQLLCVQGDWPRAIQQLRTAATLDPKAGTMAQMYRAAIICERQREEVFAGQRAPMVLGEPDDWIAALIEALKLHAHKEYAAAEELRGRAFEAAPALPGTLDGAPFGWIADADPRLGPVCELIVNGRYYWAPFSAIHRITLEQPADLRDRVWMPATVQWGNGGSDLALIPTRYPGSATSPDPRHRLSAATGWQMEGDRVLGGLGQRLLATDTGECALMDLRELTIGPAPATLEVSQSDEARHG</sequence>
<dbReference type="eggNOG" id="COG4455">
    <property type="taxonomic scope" value="Bacteria"/>
</dbReference>
<reference evidence="1 2" key="1">
    <citation type="journal article" date="2010" name="J. Bacteriol.">
        <title>Genome sequences of Pelagibaca bermudensis HTCC2601T and Maritimibacter alkaliphilus HTCC2654T, the type strains of two marine Roseobacter genera.</title>
        <authorList>
            <person name="Thrash J.C."/>
            <person name="Cho J.C."/>
            <person name="Ferriera S."/>
            <person name="Johnson J."/>
            <person name="Vergin K.L."/>
            <person name="Giovannoni S.J."/>
        </authorList>
    </citation>
    <scope>NUCLEOTIDE SEQUENCE [LARGE SCALE GENOMIC DNA]</scope>
    <source>
        <strain evidence="2">DSM 26914 / JCM 13377 / KCTC 12554 / HTCC2601</strain>
    </source>
</reference>
<dbReference type="InterPro" id="IPR009211">
    <property type="entry name" value="TagJ"/>
</dbReference>
<evidence type="ECO:0000313" key="1">
    <source>
        <dbReference type="EMBL" id="EAU46657.1"/>
    </source>
</evidence>
<dbReference type="EMBL" id="AATQ01000012">
    <property type="protein sequence ID" value="EAU46657.1"/>
    <property type="molecule type" value="Genomic_DNA"/>
</dbReference>
<dbReference type="PIRSF" id="PIRSF029288">
    <property type="entry name" value="SciE_ImpE"/>
    <property type="match status" value="1"/>
</dbReference>
<proteinExistence type="predicted"/>
<dbReference type="HOGENOM" id="CLU_087908_1_0_5"/>
<evidence type="ECO:0000313" key="2">
    <source>
        <dbReference type="Proteomes" id="UP000006230"/>
    </source>
</evidence>